<gene>
    <name evidence="2" type="ORF">AAFH96_09155</name>
</gene>
<dbReference type="CDD" id="cd00531">
    <property type="entry name" value="NTF2_like"/>
    <property type="match status" value="1"/>
</dbReference>
<evidence type="ECO:0000259" key="1">
    <source>
        <dbReference type="Pfam" id="PF13577"/>
    </source>
</evidence>
<dbReference type="EMBL" id="JBCGDC010000019">
    <property type="protein sequence ID" value="MFB6393274.1"/>
    <property type="molecule type" value="Genomic_DNA"/>
</dbReference>
<name>A0ABV5CNF4_9ACTN</name>
<reference evidence="2 3" key="1">
    <citation type="submission" date="2024-04" db="EMBL/GenBank/DDBJ databases">
        <title>Polymorphospora sp. isolated from Baiyangdian Lake in Xiong'an New Area.</title>
        <authorList>
            <person name="Zhang X."/>
            <person name="Liu J."/>
        </authorList>
    </citation>
    <scope>NUCLEOTIDE SEQUENCE [LARGE SCALE GENOMIC DNA]</scope>
    <source>
        <strain evidence="2 3">2-325</strain>
    </source>
</reference>
<proteinExistence type="predicted"/>
<feature type="domain" description="SnoaL-like" evidence="1">
    <location>
        <begin position="16"/>
        <end position="121"/>
    </location>
</feature>
<dbReference type="RefSeq" id="WP_375733829.1">
    <property type="nucleotide sequence ID" value="NZ_JBCGDC010000019.1"/>
</dbReference>
<evidence type="ECO:0000313" key="3">
    <source>
        <dbReference type="Proteomes" id="UP001582793"/>
    </source>
</evidence>
<comment type="caution">
    <text evidence="2">The sequence shown here is derived from an EMBL/GenBank/DDBJ whole genome shotgun (WGS) entry which is preliminary data.</text>
</comment>
<organism evidence="2 3">
    <name type="scientific">Polymorphospora lycopeni</name>
    <dbReference type="NCBI Taxonomy" id="3140240"/>
    <lineage>
        <taxon>Bacteria</taxon>
        <taxon>Bacillati</taxon>
        <taxon>Actinomycetota</taxon>
        <taxon>Actinomycetes</taxon>
        <taxon>Micromonosporales</taxon>
        <taxon>Micromonosporaceae</taxon>
        <taxon>Polymorphospora</taxon>
    </lineage>
</organism>
<dbReference type="InterPro" id="IPR032710">
    <property type="entry name" value="NTF2-like_dom_sf"/>
</dbReference>
<sequence length="162" mass="17990">MDPLWERLGRQAVVTEAARQLQVAYCAAFDRADREALLPLFDPDAVFRRPDSVCAGRAAILDFYEHLWAAGTRPTRHFPVVVEVDEIGERLLRVRTSYFLILGHGDDLYVGWGDYDDRVAVGPQGLVFVAKTSTIEGLVRAEGGWGRASRTPPPWLPGGKTP</sequence>
<dbReference type="Gene3D" id="3.10.450.50">
    <property type="match status" value="1"/>
</dbReference>
<protein>
    <submittedName>
        <fullName evidence="2">Nuclear transport factor 2 family protein</fullName>
    </submittedName>
</protein>
<keyword evidence="3" id="KW-1185">Reference proteome</keyword>
<accession>A0ABV5CNF4</accession>
<dbReference type="Pfam" id="PF13577">
    <property type="entry name" value="SnoaL_4"/>
    <property type="match status" value="1"/>
</dbReference>
<dbReference type="InterPro" id="IPR037401">
    <property type="entry name" value="SnoaL-like"/>
</dbReference>
<dbReference type="Proteomes" id="UP001582793">
    <property type="component" value="Unassembled WGS sequence"/>
</dbReference>
<evidence type="ECO:0000313" key="2">
    <source>
        <dbReference type="EMBL" id="MFB6393274.1"/>
    </source>
</evidence>
<dbReference type="SUPFAM" id="SSF54427">
    <property type="entry name" value="NTF2-like"/>
    <property type="match status" value="1"/>
</dbReference>